<accession>A0AA42CPX0</accession>
<protein>
    <submittedName>
        <fullName evidence="2">Uncharacterized protein</fullName>
    </submittedName>
</protein>
<proteinExistence type="predicted"/>
<reference evidence="2" key="1">
    <citation type="submission" date="2022-05" db="EMBL/GenBank/DDBJ databases">
        <authorList>
            <person name="Pankratov T."/>
        </authorList>
    </citation>
    <scope>NUCLEOTIDE SEQUENCE</scope>
    <source>
        <strain evidence="2">BP6-180914</strain>
    </source>
</reference>
<dbReference type="AlphaFoldDB" id="A0AA42CPX0"/>
<keyword evidence="1" id="KW-1133">Transmembrane helix</keyword>
<dbReference type="Proteomes" id="UP001165667">
    <property type="component" value="Unassembled WGS sequence"/>
</dbReference>
<evidence type="ECO:0000313" key="3">
    <source>
        <dbReference type="Proteomes" id="UP001165667"/>
    </source>
</evidence>
<evidence type="ECO:0000256" key="1">
    <source>
        <dbReference type="SAM" id="Phobius"/>
    </source>
</evidence>
<evidence type="ECO:0000313" key="2">
    <source>
        <dbReference type="EMBL" id="MCW6510850.1"/>
    </source>
</evidence>
<keyword evidence="1" id="KW-0812">Transmembrane</keyword>
<dbReference type="RefSeq" id="WP_282587220.1">
    <property type="nucleotide sequence ID" value="NZ_JAMOIM010000018.1"/>
</dbReference>
<keyword evidence="3" id="KW-1185">Reference proteome</keyword>
<organism evidence="2 3">
    <name type="scientific">Lichenifustis flavocetrariae</name>
    <dbReference type="NCBI Taxonomy" id="2949735"/>
    <lineage>
        <taxon>Bacteria</taxon>
        <taxon>Pseudomonadati</taxon>
        <taxon>Pseudomonadota</taxon>
        <taxon>Alphaproteobacteria</taxon>
        <taxon>Hyphomicrobiales</taxon>
        <taxon>Lichenihabitantaceae</taxon>
        <taxon>Lichenifustis</taxon>
    </lineage>
</organism>
<comment type="caution">
    <text evidence="2">The sequence shown here is derived from an EMBL/GenBank/DDBJ whole genome shotgun (WGS) entry which is preliminary data.</text>
</comment>
<feature type="transmembrane region" description="Helical" evidence="1">
    <location>
        <begin position="266"/>
        <end position="288"/>
    </location>
</feature>
<dbReference type="EMBL" id="JAMOIM010000018">
    <property type="protein sequence ID" value="MCW6510850.1"/>
    <property type="molecule type" value="Genomic_DNA"/>
</dbReference>
<sequence length="307" mass="33045">MHTIELFRHKLIHRLNRCAADRRQACAEVPTGEDLKIIALFDRLARESDHFDPDLSAEVEQALADPVRARGLRQALEDLPASIGFSVWHRDGASLVRWMLVQASPPDPIPLASRRSRIAAGGTGTASERRRLPVAGRTSENARPDLFRSVAREFTGGISVVGPLVAVWEIASGARQWRDHAFAASHPGAAATIVAVKAEAGTRSFMPTVAGTISFRPSAGSDRCNVPVRLDTHSGSFEVGQSIAIVPRSGDCEAPLIATQIGDPSASFICAILFLIAGLAALKAWLWLWKSATPLQALWGTVRSIAL</sequence>
<name>A0AA42CPX0_9HYPH</name>
<keyword evidence="1" id="KW-0472">Membrane</keyword>
<gene>
    <name evidence="2" type="ORF">M8523_22810</name>
</gene>